<sequence>MKPGLRCAPLLLLLLTVLSPSADCSTVRAANATLSEQAFSTCKIIWLESYQFLLSLEQMQIASHKTLLHRRLSAARAANRAIQLLARLQKAIQDLQLTDTTVSQCGGV</sequence>
<organism evidence="2 3">
    <name type="scientific">Macrostomum lignano</name>
    <dbReference type="NCBI Taxonomy" id="282301"/>
    <lineage>
        <taxon>Eukaryota</taxon>
        <taxon>Metazoa</taxon>
        <taxon>Spiralia</taxon>
        <taxon>Lophotrochozoa</taxon>
        <taxon>Platyhelminthes</taxon>
        <taxon>Rhabditophora</taxon>
        <taxon>Macrostomorpha</taxon>
        <taxon>Macrostomida</taxon>
        <taxon>Macrostomidae</taxon>
        <taxon>Macrostomum</taxon>
    </lineage>
</organism>
<evidence type="ECO:0000313" key="3">
    <source>
        <dbReference type="Proteomes" id="UP000215902"/>
    </source>
</evidence>
<comment type="caution">
    <text evidence="2">The sequence shown here is derived from an EMBL/GenBank/DDBJ whole genome shotgun (WGS) entry which is preliminary data.</text>
</comment>
<reference evidence="2 3" key="1">
    <citation type="submission" date="2017-06" db="EMBL/GenBank/DDBJ databases">
        <title>A platform for efficient transgenesis in Macrostomum lignano, a flatworm model organism for stem cell research.</title>
        <authorList>
            <person name="Berezikov E."/>
        </authorList>
    </citation>
    <scope>NUCLEOTIDE SEQUENCE [LARGE SCALE GENOMIC DNA]</scope>
    <source>
        <strain evidence="2">DV1</strain>
        <tissue evidence="2">Whole organism</tissue>
    </source>
</reference>
<evidence type="ECO:0000256" key="1">
    <source>
        <dbReference type="SAM" id="SignalP"/>
    </source>
</evidence>
<dbReference type="AlphaFoldDB" id="A0A267FN05"/>
<name>A0A267FN05_9PLAT</name>
<dbReference type="Proteomes" id="UP000215902">
    <property type="component" value="Unassembled WGS sequence"/>
</dbReference>
<feature type="signal peptide" evidence="1">
    <location>
        <begin position="1"/>
        <end position="24"/>
    </location>
</feature>
<evidence type="ECO:0000313" key="2">
    <source>
        <dbReference type="EMBL" id="PAA74429.1"/>
    </source>
</evidence>
<proteinExistence type="predicted"/>
<gene>
    <name evidence="2" type="ORF">BOX15_Mlig019343g1</name>
</gene>
<accession>A0A267FN05</accession>
<keyword evidence="3" id="KW-1185">Reference proteome</keyword>
<protein>
    <submittedName>
        <fullName evidence="2">Uncharacterized protein</fullName>
    </submittedName>
</protein>
<keyword evidence="1" id="KW-0732">Signal</keyword>
<feature type="chain" id="PRO_5012040431" evidence="1">
    <location>
        <begin position="25"/>
        <end position="108"/>
    </location>
</feature>
<dbReference type="EMBL" id="NIVC01000948">
    <property type="protein sequence ID" value="PAA74429.1"/>
    <property type="molecule type" value="Genomic_DNA"/>
</dbReference>